<keyword evidence="1" id="KW-1185">Reference proteome</keyword>
<accession>A0A915HI72</accession>
<protein>
    <submittedName>
        <fullName evidence="2">Uncharacterized protein</fullName>
    </submittedName>
</protein>
<sequence>MTRNMKDKLNKSRGFLQEIPGFFPVQLKIPGLFPVPMYPVYLREGKKQCRADANEGNLKYKANRFPTK</sequence>
<organism evidence="1 2">
    <name type="scientific">Romanomermis culicivorax</name>
    <name type="common">Nematode worm</name>
    <dbReference type="NCBI Taxonomy" id="13658"/>
    <lineage>
        <taxon>Eukaryota</taxon>
        <taxon>Metazoa</taxon>
        <taxon>Ecdysozoa</taxon>
        <taxon>Nematoda</taxon>
        <taxon>Enoplea</taxon>
        <taxon>Dorylaimia</taxon>
        <taxon>Mermithida</taxon>
        <taxon>Mermithoidea</taxon>
        <taxon>Mermithidae</taxon>
        <taxon>Romanomermis</taxon>
    </lineage>
</organism>
<reference evidence="2" key="1">
    <citation type="submission" date="2022-11" db="UniProtKB">
        <authorList>
            <consortium name="WormBaseParasite"/>
        </authorList>
    </citation>
    <scope>IDENTIFICATION</scope>
</reference>
<name>A0A915HI72_ROMCU</name>
<dbReference type="WBParaSite" id="nRc.2.0.1.t01016-RA">
    <property type="protein sequence ID" value="nRc.2.0.1.t01016-RA"/>
    <property type="gene ID" value="nRc.2.0.1.g01016"/>
</dbReference>
<evidence type="ECO:0000313" key="1">
    <source>
        <dbReference type="Proteomes" id="UP000887565"/>
    </source>
</evidence>
<proteinExistence type="predicted"/>
<dbReference type="AlphaFoldDB" id="A0A915HI72"/>
<evidence type="ECO:0000313" key="2">
    <source>
        <dbReference type="WBParaSite" id="nRc.2.0.1.t01016-RA"/>
    </source>
</evidence>
<dbReference type="Proteomes" id="UP000887565">
    <property type="component" value="Unplaced"/>
</dbReference>